<gene>
    <name evidence="2" type="ORF">K8V16_07605</name>
</gene>
<name>A0A9D2VL65_9ACTN</name>
<evidence type="ECO:0000313" key="2">
    <source>
        <dbReference type="EMBL" id="HJH43648.1"/>
    </source>
</evidence>
<evidence type="ECO:0000313" key="3">
    <source>
        <dbReference type="Proteomes" id="UP000789325"/>
    </source>
</evidence>
<protein>
    <submittedName>
        <fullName evidence="2">Uncharacterized protein</fullName>
    </submittedName>
</protein>
<dbReference type="EMBL" id="DYZL01000163">
    <property type="protein sequence ID" value="HJH43648.1"/>
    <property type="molecule type" value="Genomic_DNA"/>
</dbReference>
<sequence>MAQRKDFSSSRAASRVKKLSEDEVMFGHAAASDASCKNDPAPAPEEPLESNPKPKPKRELTHQVTVLLDDELFYRMKTYLVQPGARWRSASVMLRELLEEELGRNE</sequence>
<dbReference type="Proteomes" id="UP000789325">
    <property type="component" value="Unassembled WGS sequence"/>
</dbReference>
<reference evidence="2" key="2">
    <citation type="submission" date="2021-09" db="EMBL/GenBank/DDBJ databases">
        <authorList>
            <person name="Gilroy R."/>
        </authorList>
    </citation>
    <scope>NUCLEOTIDE SEQUENCE</scope>
    <source>
        <strain evidence="2">USAMLcec12-2067</strain>
    </source>
</reference>
<organism evidence="2 3">
    <name type="scientific">Rubneribacter badeniensis</name>
    <dbReference type="NCBI Taxonomy" id="2070688"/>
    <lineage>
        <taxon>Bacteria</taxon>
        <taxon>Bacillati</taxon>
        <taxon>Actinomycetota</taxon>
        <taxon>Coriobacteriia</taxon>
        <taxon>Eggerthellales</taxon>
        <taxon>Eggerthellaceae</taxon>
        <taxon>Rubneribacter</taxon>
    </lineage>
</organism>
<accession>A0A9D2VL65</accession>
<dbReference type="AlphaFoldDB" id="A0A9D2VL65"/>
<comment type="caution">
    <text evidence="2">The sequence shown here is derived from an EMBL/GenBank/DDBJ whole genome shotgun (WGS) entry which is preliminary data.</text>
</comment>
<evidence type="ECO:0000256" key="1">
    <source>
        <dbReference type="SAM" id="MobiDB-lite"/>
    </source>
</evidence>
<feature type="region of interest" description="Disordered" evidence="1">
    <location>
        <begin position="29"/>
        <end position="60"/>
    </location>
</feature>
<reference evidence="2" key="1">
    <citation type="journal article" date="2021" name="PeerJ">
        <title>Extensive microbial diversity within the chicken gut microbiome revealed by metagenomics and culture.</title>
        <authorList>
            <person name="Gilroy R."/>
            <person name="Ravi A."/>
            <person name="Getino M."/>
            <person name="Pursley I."/>
            <person name="Horton D.L."/>
            <person name="Alikhan N.F."/>
            <person name="Baker D."/>
            <person name="Gharbi K."/>
            <person name="Hall N."/>
            <person name="Watson M."/>
            <person name="Adriaenssens E.M."/>
            <person name="Foster-Nyarko E."/>
            <person name="Jarju S."/>
            <person name="Secka A."/>
            <person name="Antonio M."/>
            <person name="Oren A."/>
            <person name="Chaudhuri R.R."/>
            <person name="La Ragione R."/>
            <person name="Hildebrand F."/>
            <person name="Pallen M.J."/>
        </authorList>
    </citation>
    <scope>NUCLEOTIDE SEQUENCE</scope>
    <source>
        <strain evidence="2">USAMLcec12-2067</strain>
    </source>
</reference>
<proteinExistence type="predicted"/>